<protein>
    <submittedName>
        <fullName evidence="7">Polysaccharide deacetylase family protein</fullName>
    </submittedName>
</protein>
<feature type="signal peptide" evidence="5">
    <location>
        <begin position="1"/>
        <end position="21"/>
    </location>
</feature>
<evidence type="ECO:0000256" key="4">
    <source>
        <dbReference type="PROSITE-ProRule" id="PRU00591"/>
    </source>
</evidence>
<feature type="repeat" description="Cell wall-binding" evidence="4">
    <location>
        <begin position="221"/>
        <end position="240"/>
    </location>
</feature>
<sequence length="565" mass="63447">MKRKILLIFAALILIPTLLSAGFTSQAAGKKQSSGFVKEKNGTHYYYKNGKQAKGRVMINGHTYIFNSKGVMQKKGWYTTKRGNTYYLRKNGTAVKGKQTIKGKTYIFSKIGRMRKGMYKSPYTGKKYYLNPKTGVLLTNSWFTTKKGNKMYFGSSGAAYTGKHTIGKHTYLFSDKGAMKKGFQKLNGHTYYFRKKGGAMATGFLRIKGNMYYFNQNGIMQTGFQTLNNKTFYFKENGCMLTGFQKLNGHTYYFTKRGVMAKGFKKLNGQTYYFHDNGTMAVGVQKVGSSNYYFKANGTMATGFQKINGKTYYYKENGTMAYGMQTIGKDRYYFKSDGTLLTGRVKIGNCLYVANDKGVIYRTVDGNKKMVALTFDDGPSPYTPLVLDTLEKYNAVATFFVVGNRCSTYSSYLKREYALGCEIGTHTYDHAWLNRLSADGVKEEIKKGSDAIIREIGVAPTLMRPPGGCVNDTVRENVGLPMIMWSVDTRDWETRSTPTTITRVVDGAYDGAIILIHDLHQSTAIASQTFIPKLIENGYQLVTVSEMAELRGVTMEAGQSYNSFR</sequence>
<dbReference type="RefSeq" id="WP_186847695.1">
    <property type="nucleotide sequence ID" value="NZ_JACOOX010000004.1"/>
</dbReference>
<keyword evidence="2" id="KW-0677">Repeat</keyword>
<comment type="caution">
    <text evidence="7">The sequence shown here is derived from an EMBL/GenBank/DDBJ whole genome shotgun (WGS) entry which is preliminary data.</text>
</comment>
<dbReference type="GO" id="GO:0016020">
    <property type="term" value="C:membrane"/>
    <property type="evidence" value="ECO:0007669"/>
    <property type="project" value="TreeGrafter"/>
</dbReference>
<feature type="repeat" description="Cell wall-binding" evidence="4">
    <location>
        <begin position="201"/>
        <end position="220"/>
    </location>
</feature>
<keyword evidence="1" id="KW-0479">Metal-binding</keyword>
<dbReference type="EMBL" id="JACOOX010000004">
    <property type="protein sequence ID" value="MBC5662960.1"/>
    <property type="molecule type" value="Genomic_DNA"/>
</dbReference>
<evidence type="ECO:0000256" key="5">
    <source>
        <dbReference type="SAM" id="SignalP"/>
    </source>
</evidence>
<feature type="chain" id="PRO_5038600835" evidence="5">
    <location>
        <begin position="22"/>
        <end position="565"/>
    </location>
</feature>
<keyword evidence="8" id="KW-1185">Reference proteome</keyword>
<dbReference type="Gene3D" id="3.20.20.370">
    <property type="entry name" value="Glycoside hydrolase/deacetylase"/>
    <property type="match status" value="1"/>
</dbReference>
<dbReference type="InterPro" id="IPR050248">
    <property type="entry name" value="Polysacc_deacetylase_ArnD"/>
</dbReference>
<dbReference type="PROSITE" id="PS51677">
    <property type="entry name" value="NODB"/>
    <property type="match status" value="1"/>
</dbReference>
<gene>
    <name evidence="7" type="ORF">H8S09_08645</name>
</gene>
<dbReference type="Pfam" id="PF01522">
    <property type="entry name" value="Polysacc_deac_1"/>
    <property type="match status" value="1"/>
</dbReference>
<feature type="repeat" description="Cell wall-binding" evidence="4">
    <location>
        <begin position="241"/>
        <end position="260"/>
    </location>
</feature>
<evidence type="ECO:0000256" key="2">
    <source>
        <dbReference type="ARBA" id="ARBA00022737"/>
    </source>
</evidence>
<dbReference type="NCBIfam" id="TIGR04035">
    <property type="entry name" value="glucan_65_rpt"/>
    <property type="match status" value="1"/>
</dbReference>
<feature type="domain" description="NodB homology" evidence="6">
    <location>
        <begin position="369"/>
        <end position="542"/>
    </location>
</feature>
<dbReference type="InterPro" id="IPR002509">
    <property type="entry name" value="NODB_dom"/>
</dbReference>
<evidence type="ECO:0000256" key="1">
    <source>
        <dbReference type="ARBA" id="ARBA00022723"/>
    </source>
</evidence>
<dbReference type="InterPro" id="IPR011330">
    <property type="entry name" value="Glyco_hydro/deAcase_b/a-brl"/>
</dbReference>
<dbReference type="GO" id="GO:0046872">
    <property type="term" value="F:metal ion binding"/>
    <property type="evidence" value="ECO:0007669"/>
    <property type="project" value="UniProtKB-KW"/>
</dbReference>
<dbReference type="AlphaFoldDB" id="A0A8I0APV9"/>
<dbReference type="PANTHER" id="PTHR10587:SF133">
    <property type="entry name" value="CHITIN DEACETYLASE 1-RELATED"/>
    <property type="match status" value="1"/>
</dbReference>
<dbReference type="GO" id="GO:0016810">
    <property type="term" value="F:hydrolase activity, acting on carbon-nitrogen (but not peptide) bonds"/>
    <property type="evidence" value="ECO:0007669"/>
    <property type="project" value="InterPro"/>
</dbReference>
<dbReference type="SUPFAM" id="SSF69360">
    <property type="entry name" value="Cell wall binding repeat"/>
    <property type="match status" value="2"/>
</dbReference>
<accession>A0A8I0APV9</accession>
<feature type="repeat" description="Cell wall-binding" evidence="4">
    <location>
        <begin position="301"/>
        <end position="320"/>
    </location>
</feature>
<keyword evidence="3" id="KW-0378">Hydrolase</keyword>
<dbReference type="PROSITE" id="PS51170">
    <property type="entry name" value="CW"/>
    <property type="match status" value="5"/>
</dbReference>
<proteinExistence type="predicted"/>
<evidence type="ECO:0000256" key="3">
    <source>
        <dbReference type="ARBA" id="ARBA00022801"/>
    </source>
</evidence>
<evidence type="ECO:0000259" key="6">
    <source>
        <dbReference type="PROSITE" id="PS51677"/>
    </source>
</evidence>
<dbReference type="InterPro" id="IPR027636">
    <property type="entry name" value="Glucan-bd_rpt"/>
</dbReference>
<evidence type="ECO:0000313" key="8">
    <source>
        <dbReference type="Proteomes" id="UP000615234"/>
    </source>
</evidence>
<dbReference type="CDD" id="cd10954">
    <property type="entry name" value="CE4_CtAXE_like"/>
    <property type="match status" value="1"/>
</dbReference>
<name>A0A8I0APV9_9FIRM</name>
<dbReference type="Proteomes" id="UP000615234">
    <property type="component" value="Unassembled WGS sequence"/>
</dbReference>
<dbReference type="PANTHER" id="PTHR10587">
    <property type="entry name" value="GLYCOSYL TRANSFERASE-RELATED"/>
    <property type="match status" value="1"/>
</dbReference>
<dbReference type="SUPFAM" id="SSF88713">
    <property type="entry name" value="Glycoside hydrolase/deacetylase"/>
    <property type="match status" value="1"/>
</dbReference>
<dbReference type="InterPro" id="IPR018337">
    <property type="entry name" value="Cell_wall/Cho-bd_repeat"/>
</dbReference>
<evidence type="ECO:0000313" key="7">
    <source>
        <dbReference type="EMBL" id="MBC5662960.1"/>
    </source>
</evidence>
<organism evidence="7 8">
    <name type="scientific">Coprococcus hominis</name>
    <name type="common">ex Liu et al. 2022</name>
    <dbReference type="NCBI Taxonomy" id="2763039"/>
    <lineage>
        <taxon>Bacteria</taxon>
        <taxon>Bacillati</taxon>
        <taxon>Bacillota</taxon>
        <taxon>Clostridia</taxon>
        <taxon>Lachnospirales</taxon>
        <taxon>Lachnospiraceae</taxon>
        <taxon>Coprococcus</taxon>
    </lineage>
</organism>
<keyword evidence="5" id="KW-0732">Signal</keyword>
<feature type="repeat" description="Cell wall-binding" evidence="4">
    <location>
        <begin position="261"/>
        <end position="280"/>
    </location>
</feature>
<dbReference type="Pfam" id="PF01473">
    <property type="entry name" value="Choline_bind_1"/>
    <property type="match status" value="4"/>
</dbReference>
<reference evidence="7 8" key="1">
    <citation type="submission" date="2020-08" db="EMBL/GenBank/DDBJ databases">
        <title>Genome public.</title>
        <authorList>
            <person name="Liu C."/>
            <person name="Sun Q."/>
        </authorList>
    </citation>
    <scope>NUCLEOTIDE SEQUENCE [LARGE SCALE GENOMIC DNA]</scope>
    <source>
        <strain evidence="7 8">NSJ-10</strain>
    </source>
</reference>
<dbReference type="GO" id="GO:0005975">
    <property type="term" value="P:carbohydrate metabolic process"/>
    <property type="evidence" value="ECO:0007669"/>
    <property type="project" value="InterPro"/>
</dbReference>
<dbReference type="Gene3D" id="2.10.270.10">
    <property type="entry name" value="Cholin Binding"/>
    <property type="match status" value="4"/>
</dbReference>
<dbReference type="Pfam" id="PF19127">
    <property type="entry name" value="Choline_bind_3"/>
    <property type="match status" value="4"/>
</dbReference>